<sequence length="136" mass="15268">MTDTPEYGPLGPGQEPVKDPIKGLRGVMSSVLITEAITLGLVLTVISKFGDLWQPANIWFVSLVTVAHVVAAFLQRFSWSIWLNIALQVVALGGFFIHWSMGAVVIMFILLWIFVFYLRNVIIERKKRGLLTTQHT</sequence>
<keyword evidence="1" id="KW-0472">Membrane</keyword>
<feature type="transmembrane region" description="Helical" evidence="1">
    <location>
        <begin position="58"/>
        <end position="79"/>
    </location>
</feature>
<keyword evidence="1" id="KW-1133">Transmembrane helix</keyword>
<dbReference type="AlphaFoldDB" id="A0A7T4JW14"/>
<dbReference type="OrthoDB" id="4773077at2"/>
<name>A0A7T4JW14_9CORY</name>
<feature type="transmembrane region" description="Helical" evidence="1">
    <location>
        <begin position="27"/>
        <end position="46"/>
    </location>
</feature>
<keyword evidence="1" id="KW-0812">Transmembrane</keyword>
<dbReference type="RefSeq" id="WP_084036728.1">
    <property type="nucleotide sequence ID" value="NZ_CP066007.1"/>
</dbReference>
<organism evidence="2 3">
    <name type="scientific">Corynebacterium glucuronolyticum</name>
    <dbReference type="NCBI Taxonomy" id="39791"/>
    <lineage>
        <taxon>Bacteria</taxon>
        <taxon>Bacillati</taxon>
        <taxon>Actinomycetota</taxon>
        <taxon>Actinomycetes</taxon>
        <taxon>Mycobacteriales</taxon>
        <taxon>Corynebacteriaceae</taxon>
        <taxon>Corynebacterium</taxon>
    </lineage>
</organism>
<proteinExistence type="predicted"/>
<feature type="transmembrane region" description="Helical" evidence="1">
    <location>
        <begin position="85"/>
        <end position="118"/>
    </location>
</feature>
<dbReference type="Proteomes" id="UP000596145">
    <property type="component" value="Chromosome"/>
</dbReference>
<reference evidence="2 3" key="1">
    <citation type="submission" date="2020-12" db="EMBL/GenBank/DDBJ databases">
        <title>FDA dAtabase for Regulatory Grade micrObial Sequences (FDA-ARGOS): Supporting development and validation of Infectious Disease Dx tests.</title>
        <authorList>
            <person name="Sproer C."/>
            <person name="Gronow S."/>
            <person name="Severitt S."/>
            <person name="Schroder I."/>
            <person name="Tallon L."/>
            <person name="Sadzewicz L."/>
            <person name="Zhao X."/>
            <person name="Boylan J."/>
            <person name="Ott S."/>
            <person name="Bowen H."/>
            <person name="Vavikolanu K."/>
            <person name="Mehta A."/>
            <person name="Aluvathingal J."/>
            <person name="Nadendla S."/>
            <person name="Lowell S."/>
            <person name="Myers T."/>
            <person name="Yan Y."/>
            <person name="Sichtig H."/>
        </authorList>
    </citation>
    <scope>NUCLEOTIDE SEQUENCE [LARGE SCALE GENOMIC DNA]</scope>
    <source>
        <strain evidence="2 3">FDAARGOS_1053</strain>
    </source>
</reference>
<dbReference type="GeneID" id="92760684"/>
<dbReference type="EMBL" id="CP066007">
    <property type="protein sequence ID" value="QQB47460.1"/>
    <property type="molecule type" value="Genomic_DNA"/>
</dbReference>
<dbReference type="InterPro" id="IPR025327">
    <property type="entry name" value="DUF4233"/>
</dbReference>
<accession>A0A7T4JW14</accession>
<dbReference type="Pfam" id="PF14017">
    <property type="entry name" value="DUF4233"/>
    <property type="match status" value="1"/>
</dbReference>
<protein>
    <submittedName>
        <fullName evidence="2">DUF4233 domain-containing protein</fullName>
    </submittedName>
</protein>
<evidence type="ECO:0000256" key="1">
    <source>
        <dbReference type="SAM" id="Phobius"/>
    </source>
</evidence>
<evidence type="ECO:0000313" key="3">
    <source>
        <dbReference type="Proteomes" id="UP000596145"/>
    </source>
</evidence>
<evidence type="ECO:0000313" key="2">
    <source>
        <dbReference type="EMBL" id="QQB47460.1"/>
    </source>
</evidence>
<gene>
    <name evidence="2" type="ORF">I6I10_06145</name>
</gene>